<sequence length="51" mass="5873">MMRQDIISINPLLYNDLRKFQIVDFYPERVYTYGAGKGLTSQPLIPIANPT</sequence>
<dbReference type="Proteomes" id="UP000318626">
    <property type="component" value="Chromosome"/>
</dbReference>
<accession>A0A518C536</accession>
<reference evidence="2" key="1">
    <citation type="submission" date="2019-02" db="EMBL/GenBank/DDBJ databases">
        <title>Deep-cultivation of Planctomycetes and their phenomic and genomic characterization uncovers novel biology.</title>
        <authorList>
            <person name="Wiegand S."/>
            <person name="Jogler M."/>
            <person name="Boedeker C."/>
            <person name="Pinto D."/>
            <person name="Vollmers J."/>
            <person name="Rivas-Marin E."/>
            <person name="Kohn T."/>
            <person name="Peeters S.H."/>
            <person name="Heuer A."/>
            <person name="Rast P."/>
            <person name="Oberbeckmann S."/>
            <person name="Bunk B."/>
            <person name="Jeske O."/>
            <person name="Meyerdierks A."/>
            <person name="Storesund J.E."/>
            <person name="Kallscheuer N."/>
            <person name="Luecker S."/>
            <person name="Lage O.M."/>
            <person name="Pohl T."/>
            <person name="Merkel B.J."/>
            <person name="Hornburger P."/>
            <person name="Mueller R.-W."/>
            <person name="Bruemmer F."/>
            <person name="Labrenz M."/>
            <person name="Spormann A.M."/>
            <person name="Op den Camp H."/>
            <person name="Overmann J."/>
            <person name="Amann R."/>
            <person name="Jetten M.S.M."/>
            <person name="Mascher T."/>
            <person name="Medema M.H."/>
            <person name="Devos D.P."/>
            <person name="Kaster A.-K."/>
            <person name="Ovreas L."/>
            <person name="Rohde M."/>
            <person name="Galperin M.Y."/>
            <person name="Jogler C."/>
        </authorList>
    </citation>
    <scope>NUCLEOTIDE SEQUENCE [LARGE SCALE GENOMIC DNA]</scope>
    <source>
        <strain evidence="2">Pan97</strain>
    </source>
</reference>
<dbReference type="KEGG" id="bvo:Pan97_13450"/>
<dbReference type="EMBL" id="CP036289">
    <property type="protein sequence ID" value="QDU74338.1"/>
    <property type="molecule type" value="Genomic_DNA"/>
</dbReference>
<proteinExistence type="predicted"/>
<dbReference type="AlphaFoldDB" id="A0A518C536"/>
<organism evidence="1 2">
    <name type="scientific">Bremerella volcania</name>
    <dbReference type="NCBI Taxonomy" id="2527984"/>
    <lineage>
        <taxon>Bacteria</taxon>
        <taxon>Pseudomonadati</taxon>
        <taxon>Planctomycetota</taxon>
        <taxon>Planctomycetia</taxon>
        <taxon>Pirellulales</taxon>
        <taxon>Pirellulaceae</taxon>
        <taxon>Bremerella</taxon>
    </lineage>
</organism>
<gene>
    <name evidence="1" type="ORF">Pan97_13450</name>
</gene>
<evidence type="ECO:0000313" key="2">
    <source>
        <dbReference type="Proteomes" id="UP000318626"/>
    </source>
</evidence>
<evidence type="ECO:0000313" key="1">
    <source>
        <dbReference type="EMBL" id="QDU74338.1"/>
    </source>
</evidence>
<name>A0A518C536_9BACT</name>
<protein>
    <submittedName>
        <fullName evidence="1">Uncharacterized protein</fullName>
    </submittedName>
</protein>
<keyword evidence="2" id="KW-1185">Reference proteome</keyword>